<dbReference type="Proteomes" id="UP001153365">
    <property type="component" value="Unassembled WGS sequence"/>
</dbReference>
<reference evidence="2" key="1">
    <citation type="submission" date="2022-06" db="EMBL/GenBank/DDBJ databases">
        <authorList>
            <consortium name="SYNGENTA / RWTH Aachen University"/>
        </authorList>
    </citation>
    <scope>NUCLEOTIDE SEQUENCE</scope>
</reference>
<keyword evidence="3" id="KW-1185">Reference proteome</keyword>
<evidence type="ECO:0000313" key="2">
    <source>
        <dbReference type="EMBL" id="CAH7678506.1"/>
    </source>
</evidence>
<comment type="caution">
    <text evidence="2">The sequence shown here is derived from an EMBL/GenBank/DDBJ whole genome shotgun (WGS) entry which is preliminary data.</text>
</comment>
<sequence>MEPSVSKQQGLAEKAEKNLAKVESSGPCSTTPSSGLVTPMASQKTVVSTNALSNLTPKFKAASVQICDIQIFSCTLKFHDRLLIENAEISPNYGQRAYWDKNFYKFSRYGLLGDKRSGKTTFLHSLA</sequence>
<evidence type="ECO:0000256" key="1">
    <source>
        <dbReference type="SAM" id="MobiDB-lite"/>
    </source>
</evidence>
<evidence type="ECO:0000313" key="3">
    <source>
        <dbReference type="Proteomes" id="UP001153365"/>
    </source>
</evidence>
<feature type="compositionally biased region" description="Low complexity" evidence="1">
    <location>
        <begin position="24"/>
        <end position="35"/>
    </location>
</feature>
<feature type="region of interest" description="Disordered" evidence="1">
    <location>
        <begin position="1"/>
        <end position="39"/>
    </location>
</feature>
<proteinExistence type="predicted"/>
<evidence type="ECO:0008006" key="4">
    <source>
        <dbReference type="Google" id="ProtNLM"/>
    </source>
</evidence>
<gene>
    <name evidence="2" type="ORF">PPACK8108_LOCUS13034</name>
</gene>
<organism evidence="2 3">
    <name type="scientific">Phakopsora pachyrhizi</name>
    <name type="common">Asian soybean rust disease fungus</name>
    <dbReference type="NCBI Taxonomy" id="170000"/>
    <lineage>
        <taxon>Eukaryota</taxon>
        <taxon>Fungi</taxon>
        <taxon>Dikarya</taxon>
        <taxon>Basidiomycota</taxon>
        <taxon>Pucciniomycotina</taxon>
        <taxon>Pucciniomycetes</taxon>
        <taxon>Pucciniales</taxon>
        <taxon>Phakopsoraceae</taxon>
        <taxon>Phakopsora</taxon>
    </lineage>
</organism>
<accession>A0AAV0B4Y4</accession>
<dbReference type="EMBL" id="CALTRL010003198">
    <property type="protein sequence ID" value="CAH7678506.1"/>
    <property type="molecule type" value="Genomic_DNA"/>
</dbReference>
<protein>
    <recommendedName>
        <fullName evidence="4">ABC transporter domain-containing protein</fullName>
    </recommendedName>
</protein>
<name>A0AAV0B4Y4_PHAPC</name>
<dbReference type="AlphaFoldDB" id="A0AAV0B4Y4"/>